<accession>A0A1V1P2M0</accession>
<dbReference type="Proteomes" id="UP000189670">
    <property type="component" value="Unassembled WGS sequence"/>
</dbReference>
<dbReference type="SUPFAM" id="SSF103256">
    <property type="entry name" value="Hypothetical protein TM0160"/>
    <property type="match status" value="1"/>
</dbReference>
<dbReference type="InterPro" id="IPR003729">
    <property type="entry name" value="Bi_nuclease_dom"/>
</dbReference>
<name>A0A1V1P2M0_9BACT</name>
<evidence type="ECO:0000313" key="2">
    <source>
        <dbReference type="EMBL" id="ETR69048.1"/>
    </source>
</evidence>
<dbReference type="GO" id="GO:0004518">
    <property type="term" value="F:nuclease activity"/>
    <property type="evidence" value="ECO:0007669"/>
    <property type="project" value="InterPro"/>
</dbReference>
<reference evidence="3" key="1">
    <citation type="submission" date="2012-11" db="EMBL/GenBank/DDBJ databases">
        <authorList>
            <person name="Lucero-Rivera Y.E."/>
            <person name="Tovar-Ramirez D."/>
        </authorList>
    </citation>
    <scope>NUCLEOTIDE SEQUENCE [LARGE SCALE GENOMIC DNA]</scope>
    <source>
        <strain evidence="3">Araruama</strain>
    </source>
</reference>
<dbReference type="Pfam" id="PF02577">
    <property type="entry name" value="BFN_dom"/>
    <property type="match status" value="1"/>
</dbReference>
<organism evidence="2 3">
    <name type="scientific">Candidatus Magnetoglobus multicellularis str. Araruama</name>
    <dbReference type="NCBI Taxonomy" id="890399"/>
    <lineage>
        <taxon>Bacteria</taxon>
        <taxon>Pseudomonadati</taxon>
        <taxon>Thermodesulfobacteriota</taxon>
        <taxon>Desulfobacteria</taxon>
        <taxon>Desulfobacterales</taxon>
        <taxon>Desulfobacteraceae</taxon>
        <taxon>Candidatus Magnetoglobus</taxon>
    </lineage>
</organism>
<proteinExistence type="predicted"/>
<dbReference type="EMBL" id="ATBP01000752">
    <property type="protein sequence ID" value="ETR69048.1"/>
    <property type="molecule type" value="Genomic_DNA"/>
</dbReference>
<protein>
    <submittedName>
        <fullName evidence="2">Cytoplasmic protein</fullName>
    </submittedName>
</protein>
<dbReference type="InterPro" id="IPR036104">
    <property type="entry name" value="BFN_sf"/>
</dbReference>
<evidence type="ECO:0000313" key="3">
    <source>
        <dbReference type="Proteomes" id="UP000189670"/>
    </source>
</evidence>
<dbReference type="PROSITE" id="PS51658">
    <property type="entry name" value="BFN"/>
    <property type="match status" value="1"/>
</dbReference>
<feature type="domain" description="BFN" evidence="1">
    <location>
        <begin position="1"/>
        <end position="102"/>
    </location>
</feature>
<gene>
    <name evidence="2" type="ORF">OMM_09926</name>
</gene>
<dbReference type="AlphaFoldDB" id="A0A1V1P2M0"/>
<dbReference type="PANTHER" id="PTHR15160">
    <property type="entry name" value="VON HIPPEL-LINDAU PROTEIN"/>
    <property type="match status" value="1"/>
</dbReference>
<dbReference type="Gene3D" id="3.10.690.10">
    <property type="entry name" value="Bifunctional nuclease domain"/>
    <property type="match status" value="1"/>
</dbReference>
<dbReference type="PANTHER" id="PTHR15160:SF1">
    <property type="entry name" value="VON HIPPEL-LINDAU DISEASE TUMOR SUPPRESSOR"/>
    <property type="match status" value="1"/>
</dbReference>
<sequence>MPIWIGILEATPLAASIQEIQYDRPMTHDLFKQFMNFMQMRIQKIEISDIVDNTYHATIFFSSQDYVFSLDARPSDAITMALKFKAPIYASDTVLQESLPQKAFTYSNNQQEIIDKSKDGEKWLNYLQSLSVDDFNEYPV</sequence>
<comment type="caution">
    <text evidence="2">The sequence shown here is derived from an EMBL/GenBank/DDBJ whole genome shotgun (WGS) entry which is preliminary data.</text>
</comment>
<evidence type="ECO:0000259" key="1">
    <source>
        <dbReference type="PROSITE" id="PS51658"/>
    </source>
</evidence>